<dbReference type="EMBL" id="JAQQAF010000006">
    <property type="protein sequence ID" value="KAJ8476339.1"/>
    <property type="molecule type" value="Genomic_DNA"/>
</dbReference>
<dbReference type="Proteomes" id="UP001222027">
    <property type="component" value="Unassembled WGS sequence"/>
</dbReference>
<comment type="caution">
    <text evidence="1">The sequence shown here is derived from an EMBL/GenBank/DDBJ whole genome shotgun (WGS) entry which is preliminary data.</text>
</comment>
<sequence>MIAVWWWINLELTLSNTSGDHYHKLLHLKAETAAKLAHILLMERLETWFNGGHVFPWETGYRYACKAKGSNRMTSNLTGI</sequence>
<protein>
    <submittedName>
        <fullName evidence="1">Uncharacterized protein</fullName>
    </submittedName>
</protein>
<dbReference type="AlphaFoldDB" id="A0AAV8QIH0"/>
<gene>
    <name evidence="1" type="ORF">OPV22_020066</name>
</gene>
<evidence type="ECO:0000313" key="1">
    <source>
        <dbReference type="EMBL" id="KAJ8476339.1"/>
    </source>
</evidence>
<evidence type="ECO:0000313" key="2">
    <source>
        <dbReference type="Proteomes" id="UP001222027"/>
    </source>
</evidence>
<reference evidence="1 2" key="1">
    <citation type="submission" date="2022-12" db="EMBL/GenBank/DDBJ databases">
        <title>Chromosome-scale assembly of the Ensete ventricosum genome.</title>
        <authorList>
            <person name="Dussert Y."/>
            <person name="Stocks J."/>
            <person name="Wendawek A."/>
            <person name="Woldeyes F."/>
            <person name="Nichols R.A."/>
            <person name="Borrell J.S."/>
        </authorList>
    </citation>
    <scope>NUCLEOTIDE SEQUENCE [LARGE SCALE GENOMIC DNA]</scope>
    <source>
        <strain evidence="2">cv. Maze</strain>
        <tissue evidence="1">Seeds</tissue>
    </source>
</reference>
<proteinExistence type="predicted"/>
<keyword evidence="2" id="KW-1185">Reference proteome</keyword>
<organism evidence="1 2">
    <name type="scientific">Ensete ventricosum</name>
    <name type="common">Abyssinian banana</name>
    <name type="synonym">Musa ensete</name>
    <dbReference type="NCBI Taxonomy" id="4639"/>
    <lineage>
        <taxon>Eukaryota</taxon>
        <taxon>Viridiplantae</taxon>
        <taxon>Streptophyta</taxon>
        <taxon>Embryophyta</taxon>
        <taxon>Tracheophyta</taxon>
        <taxon>Spermatophyta</taxon>
        <taxon>Magnoliopsida</taxon>
        <taxon>Liliopsida</taxon>
        <taxon>Zingiberales</taxon>
        <taxon>Musaceae</taxon>
        <taxon>Ensete</taxon>
    </lineage>
</organism>
<accession>A0AAV8QIH0</accession>
<name>A0AAV8QIH0_ENSVE</name>